<proteinExistence type="predicted"/>
<accession>A0A392SWD3</accession>
<evidence type="ECO:0000313" key="2">
    <source>
        <dbReference type="Proteomes" id="UP000265520"/>
    </source>
</evidence>
<dbReference type="Proteomes" id="UP000265520">
    <property type="component" value="Unassembled WGS sequence"/>
</dbReference>
<reference evidence="1 2" key="1">
    <citation type="journal article" date="2018" name="Front. Plant Sci.">
        <title>Red Clover (Trifolium pratense) and Zigzag Clover (T. medium) - A Picture of Genomic Similarities and Differences.</title>
        <authorList>
            <person name="Dluhosova J."/>
            <person name="Istvanek J."/>
            <person name="Nedelnik J."/>
            <person name="Repkova J."/>
        </authorList>
    </citation>
    <scope>NUCLEOTIDE SEQUENCE [LARGE SCALE GENOMIC DNA]</scope>
    <source>
        <strain evidence="2">cv. 10/8</strain>
        <tissue evidence="1">Leaf</tissue>
    </source>
</reference>
<keyword evidence="2" id="KW-1185">Reference proteome</keyword>
<name>A0A392SWD3_9FABA</name>
<dbReference type="AlphaFoldDB" id="A0A392SWD3"/>
<comment type="caution">
    <text evidence="1">The sequence shown here is derived from an EMBL/GenBank/DDBJ whole genome shotgun (WGS) entry which is preliminary data.</text>
</comment>
<feature type="non-terminal residue" evidence="1">
    <location>
        <position position="1"/>
    </location>
</feature>
<dbReference type="EMBL" id="LXQA010446321">
    <property type="protein sequence ID" value="MCI52375.1"/>
    <property type="molecule type" value="Genomic_DNA"/>
</dbReference>
<protein>
    <submittedName>
        <fullName evidence="1">Uncharacterized protein</fullName>
    </submittedName>
</protein>
<organism evidence="1 2">
    <name type="scientific">Trifolium medium</name>
    <dbReference type="NCBI Taxonomy" id="97028"/>
    <lineage>
        <taxon>Eukaryota</taxon>
        <taxon>Viridiplantae</taxon>
        <taxon>Streptophyta</taxon>
        <taxon>Embryophyta</taxon>
        <taxon>Tracheophyta</taxon>
        <taxon>Spermatophyta</taxon>
        <taxon>Magnoliopsida</taxon>
        <taxon>eudicotyledons</taxon>
        <taxon>Gunneridae</taxon>
        <taxon>Pentapetalae</taxon>
        <taxon>rosids</taxon>
        <taxon>fabids</taxon>
        <taxon>Fabales</taxon>
        <taxon>Fabaceae</taxon>
        <taxon>Papilionoideae</taxon>
        <taxon>50 kb inversion clade</taxon>
        <taxon>NPAAA clade</taxon>
        <taxon>Hologalegina</taxon>
        <taxon>IRL clade</taxon>
        <taxon>Trifolieae</taxon>
        <taxon>Trifolium</taxon>
    </lineage>
</organism>
<evidence type="ECO:0000313" key="1">
    <source>
        <dbReference type="EMBL" id="MCI52375.1"/>
    </source>
</evidence>
<sequence>RPSVFATPPPPIPFGVVKRGGYARCLVGFATKSSCAIVSSSVIVFKRARCVDTPC</sequence>